<dbReference type="PANTHER" id="PTHR43133">
    <property type="entry name" value="RNA POLYMERASE ECF-TYPE SIGMA FACTO"/>
    <property type="match status" value="1"/>
</dbReference>
<accession>W0RQV4</accession>
<evidence type="ECO:0000313" key="5">
    <source>
        <dbReference type="EMBL" id="AHG92680.1"/>
    </source>
</evidence>
<name>W0RQV4_9BACT</name>
<dbReference type="InParanoid" id="W0RQV4"/>
<organism evidence="5 6">
    <name type="scientific">Gemmatirosa kalamazoonensis</name>
    <dbReference type="NCBI Taxonomy" id="861299"/>
    <lineage>
        <taxon>Bacteria</taxon>
        <taxon>Pseudomonadati</taxon>
        <taxon>Gemmatimonadota</taxon>
        <taxon>Gemmatimonadia</taxon>
        <taxon>Gemmatimonadales</taxon>
        <taxon>Gemmatimonadaceae</taxon>
        <taxon>Gemmatirosa</taxon>
    </lineage>
</organism>
<evidence type="ECO:0000256" key="2">
    <source>
        <dbReference type="ARBA" id="ARBA00023082"/>
    </source>
</evidence>
<dbReference type="InterPro" id="IPR053812">
    <property type="entry name" value="HTH_Sigma70_ECF-like"/>
</dbReference>
<evidence type="ECO:0000256" key="1">
    <source>
        <dbReference type="ARBA" id="ARBA00023015"/>
    </source>
</evidence>
<reference evidence="5 6" key="1">
    <citation type="journal article" date="2014" name="Genome Announc.">
        <title>Genome Sequence and Methylome of Soil Bacterium Gemmatirosa kalamazoonensis KBS708T, a Member of the Rarely Cultivated Gemmatimonadetes Phylum.</title>
        <authorList>
            <person name="Debruyn J.M."/>
            <person name="Radosevich M."/>
            <person name="Wommack K.E."/>
            <person name="Polson S.W."/>
            <person name="Hauser L.J."/>
            <person name="Fawaz M.N."/>
            <person name="Korlach J."/>
            <person name="Tsai Y.C."/>
        </authorList>
    </citation>
    <scope>NUCLEOTIDE SEQUENCE [LARGE SCALE GENOMIC DNA]</scope>
    <source>
        <strain evidence="5 6">KBS708</strain>
        <plasmid evidence="6">Plasmid 1</plasmid>
    </source>
</reference>
<dbReference type="RefSeq" id="WP_025414010.1">
    <property type="nucleotide sequence ID" value="NZ_CP007129.1"/>
</dbReference>
<dbReference type="Proteomes" id="UP000019151">
    <property type="component" value="Plasmid 1"/>
</dbReference>
<dbReference type="InterPro" id="IPR011517">
    <property type="entry name" value="RNA_pol_sigma70_ECF-like"/>
</dbReference>
<dbReference type="PATRIC" id="fig|861299.3.peg.5201"/>
<keyword evidence="3" id="KW-0804">Transcription</keyword>
<keyword evidence="2" id="KW-0731">Sigma factor</keyword>
<dbReference type="InterPro" id="IPR013324">
    <property type="entry name" value="RNA_pol_sigma_r3/r4-like"/>
</dbReference>
<geneLocation type="plasmid" evidence="5 6">
    <name>1</name>
</geneLocation>
<feature type="domain" description="RNA polymerase sigma-70 ECF-like HTH" evidence="4">
    <location>
        <begin position="13"/>
        <end position="188"/>
    </location>
</feature>
<dbReference type="SUPFAM" id="SSF88659">
    <property type="entry name" value="Sigma3 and sigma4 domains of RNA polymerase sigma factors"/>
    <property type="match status" value="1"/>
</dbReference>
<dbReference type="OrthoDB" id="128473at2"/>
<dbReference type="KEGG" id="gba:J421_5145"/>
<dbReference type="InterPro" id="IPR036388">
    <property type="entry name" value="WH-like_DNA-bd_sf"/>
</dbReference>
<dbReference type="PANTHER" id="PTHR43133:SF39">
    <property type="entry name" value="SIMILAR TO RNA POLYMERASE SIGMA-E FACTOR"/>
    <property type="match status" value="1"/>
</dbReference>
<evidence type="ECO:0000313" key="6">
    <source>
        <dbReference type="Proteomes" id="UP000019151"/>
    </source>
</evidence>
<dbReference type="AlphaFoldDB" id="W0RQV4"/>
<sequence length="213" mass="23599">MSRRPKEPPPAASATELLAELRAGRPEALERLVPVLYLELRRSARRELAARPSDTLSPTALVNELYLRLAGVEHADWRNRAHFLAVAGIAMRHILVDNARRRLTAKRGAAARPVTLDEHVVPGRDDALSLLELHDALDRLAALDPRLARVVECRFFGGMSEEETAEALHVTARTVRRDWVKARALLRTSLGYPTERTGVARAGGEPARALRPP</sequence>
<evidence type="ECO:0000256" key="3">
    <source>
        <dbReference type="ARBA" id="ARBA00023163"/>
    </source>
</evidence>
<dbReference type="GO" id="GO:0016987">
    <property type="term" value="F:sigma factor activity"/>
    <property type="evidence" value="ECO:0007669"/>
    <property type="project" value="UniProtKB-KW"/>
</dbReference>
<dbReference type="NCBIfam" id="TIGR02999">
    <property type="entry name" value="Sig-70_X6"/>
    <property type="match status" value="1"/>
</dbReference>
<dbReference type="HOGENOM" id="CLU_102127_0_0_0"/>
<keyword evidence="1" id="KW-0805">Transcription regulation</keyword>
<dbReference type="EMBL" id="CP007129">
    <property type="protein sequence ID" value="AHG92680.1"/>
    <property type="molecule type" value="Genomic_DNA"/>
</dbReference>
<protein>
    <submittedName>
        <fullName evidence="5">RNA polymerase sigma factor</fullName>
    </submittedName>
</protein>
<dbReference type="InterPro" id="IPR039425">
    <property type="entry name" value="RNA_pol_sigma-70-like"/>
</dbReference>
<keyword evidence="5" id="KW-0614">Plasmid</keyword>
<dbReference type="Gene3D" id="1.10.10.10">
    <property type="entry name" value="Winged helix-like DNA-binding domain superfamily/Winged helix DNA-binding domain"/>
    <property type="match status" value="1"/>
</dbReference>
<keyword evidence="6" id="KW-1185">Reference proteome</keyword>
<gene>
    <name evidence="5" type="ORF">J421_5145</name>
</gene>
<evidence type="ECO:0000259" key="4">
    <source>
        <dbReference type="Pfam" id="PF07638"/>
    </source>
</evidence>
<proteinExistence type="predicted"/>
<dbReference type="Pfam" id="PF07638">
    <property type="entry name" value="Sigma70_ECF"/>
    <property type="match status" value="1"/>
</dbReference>